<sequence>MAVQYSFCLRLLYADPHGLGTLLSHRSVLIAPPQRIEQMRFGRGRLEALSQSRGMELLDDLDKGVDLLRESVPA</sequence>
<evidence type="ECO:0008006" key="3">
    <source>
        <dbReference type="Google" id="ProtNLM"/>
    </source>
</evidence>
<evidence type="ECO:0000313" key="2">
    <source>
        <dbReference type="Proteomes" id="UP000002066"/>
    </source>
</evidence>
<organism evidence="1 2">
    <name type="scientific">Streptomyces pratensis (strain ATCC 33331 / IAF-45CD)</name>
    <dbReference type="NCBI Taxonomy" id="591167"/>
    <lineage>
        <taxon>Bacteria</taxon>
        <taxon>Bacillati</taxon>
        <taxon>Actinomycetota</taxon>
        <taxon>Actinomycetes</taxon>
        <taxon>Kitasatosporales</taxon>
        <taxon>Streptomycetaceae</taxon>
        <taxon>Streptomyces</taxon>
    </lineage>
</organism>
<accession>A0A8D4BDM0</accession>
<dbReference type="KEGG" id="sfa:Sfla_0570"/>
<gene>
    <name evidence="1" type="ordered locus">Sfla_0570</name>
</gene>
<name>A0A8D4BDM0_STRFA</name>
<proteinExistence type="predicted"/>
<reference evidence="1 2" key="1">
    <citation type="submission" date="2011-01" db="EMBL/GenBank/DDBJ databases">
        <title>Complete sequence of chromosome of Streptomyces flavogriseus ATCC 33331.</title>
        <authorList>
            <consortium name="US DOE Joint Genome Institute"/>
            <person name="Lucas S."/>
            <person name="Copeland A."/>
            <person name="Lapidus A."/>
            <person name="Cheng J.-F."/>
            <person name="Goodwin L."/>
            <person name="Pitluck S."/>
            <person name="Davenport K."/>
            <person name="Detter J.C."/>
            <person name="Han C."/>
            <person name="Tapia R."/>
            <person name="Land M."/>
            <person name="Hauser L."/>
            <person name="Kyrpides N."/>
            <person name="Ivanova N."/>
            <person name="Ovchinnikova G."/>
            <person name="Pagani I."/>
            <person name="Brumm P."/>
            <person name="Mead D."/>
            <person name="Woyke T."/>
        </authorList>
    </citation>
    <scope>NUCLEOTIDE SEQUENCE [LARGE SCALE GENOMIC DNA]</scope>
    <source>
        <strain evidence="2">ATCC 33331 / IAF-45CD</strain>
    </source>
</reference>
<dbReference type="AlphaFoldDB" id="A0A8D4BDM0"/>
<dbReference type="EMBL" id="CP002475">
    <property type="protein sequence ID" value="ADW02034.1"/>
    <property type="molecule type" value="Genomic_DNA"/>
</dbReference>
<dbReference type="Proteomes" id="UP000002066">
    <property type="component" value="Chromosome"/>
</dbReference>
<protein>
    <recommendedName>
        <fullName evidence="3">DUF5753 domain-containing protein</fullName>
    </recommendedName>
</protein>
<evidence type="ECO:0000313" key="1">
    <source>
        <dbReference type="EMBL" id="ADW02034.1"/>
    </source>
</evidence>